<feature type="domain" description="Multidrug resistance protein MdtA-like C-terminal permuted SH3" evidence="6">
    <location>
        <begin position="301"/>
        <end position="365"/>
    </location>
</feature>
<dbReference type="GO" id="GO:1990281">
    <property type="term" value="C:efflux pump complex"/>
    <property type="evidence" value="ECO:0007669"/>
    <property type="project" value="TreeGrafter"/>
</dbReference>
<dbReference type="Pfam" id="PF25967">
    <property type="entry name" value="RND-MFP_C"/>
    <property type="match status" value="1"/>
</dbReference>
<dbReference type="GO" id="GO:0015562">
    <property type="term" value="F:efflux transmembrane transporter activity"/>
    <property type="evidence" value="ECO:0007669"/>
    <property type="project" value="TreeGrafter"/>
</dbReference>
<dbReference type="Gene3D" id="2.40.50.100">
    <property type="match status" value="1"/>
</dbReference>
<evidence type="ECO:0000259" key="5">
    <source>
        <dbReference type="Pfam" id="PF25954"/>
    </source>
</evidence>
<dbReference type="Pfam" id="PF25954">
    <property type="entry name" value="Beta-barrel_RND_2"/>
    <property type="match status" value="1"/>
</dbReference>
<accession>A0A7W8MS28</accession>
<dbReference type="Pfam" id="PF25876">
    <property type="entry name" value="HH_MFP_RND"/>
    <property type="match status" value="1"/>
</dbReference>
<feature type="domain" description="Multidrug resistance protein MdtA-like alpha-helical hairpin" evidence="4">
    <location>
        <begin position="115"/>
        <end position="183"/>
    </location>
</feature>
<dbReference type="PANTHER" id="PTHR30469">
    <property type="entry name" value="MULTIDRUG RESISTANCE PROTEIN MDTA"/>
    <property type="match status" value="1"/>
</dbReference>
<feature type="domain" description="CusB-like beta-barrel" evidence="5">
    <location>
        <begin position="225"/>
        <end position="294"/>
    </location>
</feature>
<keyword evidence="2" id="KW-0175">Coiled coil</keyword>
<dbReference type="InterPro" id="IPR058624">
    <property type="entry name" value="MdtA-like_HH"/>
</dbReference>
<dbReference type="NCBIfam" id="TIGR01730">
    <property type="entry name" value="RND_mfp"/>
    <property type="match status" value="1"/>
</dbReference>
<dbReference type="PANTHER" id="PTHR30469:SF15">
    <property type="entry name" value="HLYD FAMILY OF SECRETION PROTEINS"/>
    <property type="match status" value="1"/>
</dbReference>
<dbReference type="InterPro" id="IPR006143">
    <property type="entry name" value="RND_pump_MFP"/>
</dbReference>
<dbReference type="EMBL" id="JACHDY010000003">
    <property type="protein sequence ID" value="MBB5317937.1"/>
    <property type="molecule type" value="Genomic_DNA"/>
</dbReference>
<feature type="signal peptide" evidence="3">
    <location>
        <begin position="1"/>
        <end position="25"/>
    </location>
</feature>
<organism evidence="7 8">
    <name type="scientific">Tunturiibacter empetritectus</name>
    <dbReference type="NCBI Taxonomy" id="3069691"/>
    <lineage>
        <taxon>Bacteria</taxon>
        <taxon>Pseudomonadati</taxon>
        <taxon>Acidobacteriota</taxon>
        <taxon>Terriglobia</taxon>
        <taxon>Terriglobales</taxon>
        <taxon>Acidobacteriaceae</taxon>
        <taxon>Tunturiibacter</taxon>
    </lineage>
</organism>
<dbReference type="InterPro" id="IPR058792">
    <property type="entry name" value="Beta-barrel_RND_2"/>
</dbReference>
<name>A0A7W8MS28_9BACT</name>
<dbReference type="Proteomes" id="UP000568106">
    <property type="component" value="Unassembled WGS sequence"/>
</dbReference>
<dbReference type="AlphaFoldDB" id="A0A7W8MS28"/>
<reference evidence="7" key="1">
    <citation type="submission" date="2020-08" db="EMBL/GenBank/DDBJ databases">
        <title>Genomic Encyclopedia of Type Strains, Phase IV (KMG-V): Genome sequencing to study the core and pangenomes of soil and plant-associated prokaryotes.</title>
        <authorList>
            <person name="Whitman W."/>
        </authorList>
    </citation>
    <scope>NUCLEOTIDE SEQUENCE [LARGE SCALE GENOMIC DNA]</scope>
    <source>
        <strain evidence="7">M8UP27</strain>
    </source>
</reference>
<evidence type="ECO:0000259" key="6">
    <source>
        <dbReference type="Pfam" id="PF25967"/>
    </source>
</evidence>
<proteinExistence type="inferred from homology"/>
<comment type="similarity">
    <text evidence="1">Belongs to the membrane fusion protein (MFP) (TC 8.A.1) family.</text>
</comment>
<evidence type="ECO:0000313" key="8">
    <source>
        <dbReference type="Proteomes" id="UP000568106"/>
    </source>
</evidence>
<evidence type="ECO:0000259" key="4">
    <source>
        <dbReference type="Pfam" id="PF25876"/>
    </source>
</evidence>
<sequence length="378" mass="39786">MTPYALPSRLRIAALASYLSLLVTACKQETPAAAPLLPVHTAVAQSISADTGTKYSANIVPYAQVDLSFKSNGYVERIHQVKNPSGGIRNVDQGDRIAQGTVLAVVSQQDYIDKLQQAEAQLARGQAEQEKAKLSFDRVSSLYSTQSATKPDYDSAKAQMDSTNASVSGAHAQVSEAKVALAYCSLRAPFNGWLIKRSIDLGSLVGPTTNGFTLADTSSVKAVFGVPDIFISRVRLGQHLVISTDALSHTVDGRVSAISPAADQKSRVFSVEVTIPNPKDELKSGMIASLSLDGGRLQQSALVVPLAAVIRDPAHSNGFAVMVADGSGDLVSARLQSVDLGDTSGNMIVVKGGLTSGERVITTGVTLIRNGDKVRVIP</sequence>
<feature type="chain" id="PRO_5031256725" evidence="3">
    <location>
        <begin position="26"/>
        <end position="378"/>
    </location>
</feature>
<evidence type="ECO:0000256" key="1">
    <source>
        <dbReference type="ARBA" id="ARBA00009477"/>
    </source>
</evidence>
<dbReference type="Gene3D" id="2.40.30.170">
    <property type="match status" value="1"/>
</dbReference>
<protein>
    <submittedName>
        <fullName evidence="7">Multidrug efflux system membrane fusion protein</fullName>
    </submittedName>
</protein>
<evidence type="ECO:0000256" key="3">
    <source>
        <dbReference type="SAM" id="SignalP"/>
    </source>
</evidence>
<keyword evidence="3" id="KW-0732">Signal</keyword>
<dbReference type="InterPro" id="IPR058627">
    <property type="entry name" value="MdtA-like_C"/>
</dbReference>
<feature type="coiled-coil region" evidence="2">
    <location>
        <begin position="108"/>
        <end position="135"/>
    </location>
</feature>
<gene>
    <name evidence="7" type="ORF">HDF09_002623</name>
</gene>
<evidence type="ECO:0000313" key="7">
    <source>
        <dbReference type="EMBL" id="MBB5317937.1"/>
    </source>
</evidence>
<evidence type="ECO:0000256" key="2">
    <source>
        <dbReference type="SAM" id="Coils"/>
    </source>
</evidence>
<dbReference type="SUPFAM" id="SSF111369">
    <property type="entry name" value="HlyD-like secretion proteins"/>
    <property type="match status" value="1"/>
</dbReference>
<keyword evidence="8" id="KW-1185">Reference proteome</keyword>
<comment type="caution">
    <text evidence="7">The sequence shown here is derived from an EMBL/GenBank/DDBJ whole genome shotgun (WGS) entry which is preliminary data.</text>
</comment>
<dbReference type="Gene3D" id="2.40.420.20">
    <property type="match status" value="1"/>
</dbReference>
<dbReference type="Gene3D" id="1.10.287.470">
    <property type="entry name" value="Helix hairpin bin"/>
    <property type="match status" value="1"/>
</dbReference>